<dbReference type="InterPro" id="IPR003423">
    <property type="entry name" value="OMP_efflux"/>
</dbReference>
<dbReference type="Pfam" id="PF02321">
    <property type="entry name" value="OEP"/>
    <property type="match status" value="2"/>
</dbReference>
<keyword evidence="2" id="KW-0812">Transmembrane</keyword>
<comment type="subcellular location">
    <subcellularLocation>
        <location evidence="2">Cell membrane</location>
        <topology evidence="2">Lipid-anchor</topology>
    </subcellularLocation>
</comment>
<dbReference type="Gene3D" id="1.20.1600.10">
    <property type="entry name" value="Outer membrane efflux proteins (OEP)"/>
    <property type="match status" value="1"/>
</dbReference>
<evidence type="ECO:0000313" key="3">
    <source>
        <dbReference type="EMBL" id="WCT71853.1"/>
    </source>
</evidence>
<gene>
    <name evidence="3" type="ORF">PQ455_09315</name>
</gene>
<dbReference type="Proteomes" id="UP001220395">
    <property type="component" value="Chromosome"/>
</dbReference>
<organism evidence="3 4">
    <name type="scientific">Sphingomonas naphthae</name>
    <dbReference type="NCBI Taxonomy" id="1813468"/>
    <lineage>
        <taxon>Bacteria</taxon>
        <taxon>Pseudomonadati</taxon>
        <taxon>Pseudomonadota</taxon>
        <taxon>Alphaproteobacteria</taxon>
        <taxon>Sphingomonadales</taxon>
        <taxon>Sphingomonadaceae</taxon>
        <taxon>Sphingomonas</taxon>
    </lineage>
</organism>
<dbReference type="PROSITE" id="PS51257">
    <property type="entry name" value="PROKAR_LIPOPROTEIN"/>
    <property type="match status" value="1"/>
</dbReference>
<dbReference type="PANTHER" id="PTHR30203:SF21">
    <property type="entry name" value="OUTER MEMBRANE COMPONENT OF MULTIDRUG EFFLUX PUMP-RELATED"/>
    <property type="match status" value="1"/>
</dbReference>
<evidence type="ECO:0000313" key="4">
    <source>
        <dbReference type="Proteomes" id="UP001220395"/>
    </source>
</evidence>
<proteinExistence type="inferred from homology"/>
<protein>
    <submittedName>
        <fullName evidence="3">TolC family protein</fullName>
    </submittedName>
</protein>
<reference evidence="3 4" key="1">
    <citation type="submission" date="2023-02" db="EMBL/GenBank/DDBJ databases">
        <title>Genome sequence of Sphingomonas naphthae.</title>
        <authorList>
            <person name="Kim S."/>
            <person name="Heo J."/>
            <person name="Kwon S.-W."/>
        </authorList>
    </citation>
    <scope>NUCLEOTIDE SEQUENCE [LARGE SCALE GENOMIC DNA]</scope>
    <source>
        <strain evidence="3 4">KACC 18716</strain>
    </source>
</reference>
<keyword evidence="2" id="KW-1134">Transmembrane beta strand</keyword>
<keyword evidence="4" id="KW-1185">Reference proteome</keyword>
<dbReference type="PANTHER" id="PTHR30203">
    <property type="entry name" value="OUTER MEMBRANE CATION EFFLUX PROTEIN"/>
    <property type="match status" value="1"/>
</dbReference>
<dbReference type="EMBL" id="CP117411">
    <property type="protein sequence ID" value="WCT71853.1"/>
    <property type="molecule type" value="Genomic_DNA"/>
</dbReference>
<keyword evidence="2" id="KW-0472">Membrane</keyword>
<dbReference type="RefSeq" id="WP_273685800.1">
    <property type="nucleotide sequence ID" value="NZ_CP117411.1"/>
</dbReference>
<sequence>MQRPLLATLSALALSACAAGPNYVAPIAPVKATGGFIGAAEPAIATTAAVEDRWWKLYNDPVLDGLVADALAANTDLRIAVARLEKAQASLREVRNDRLPQTSIDAGATYGRAPAIQRLPGMDKENWQVDGGLSVSYEVDLSGRVRRSIEAARGDVGAAGAEADAVRVAIVAATTGAYVDAAAAAERLAVAERVVALLDQSARLTDKRFEAGRAQKLDVVRITTLRDQRAALVPAIVADRQAALFRLATLTGRTPQELPATASARTAPPRLDQPIPIGDGAALLARRPDIRAAERRLAAATARIGVATAELYPQISLGGSVGSTGRGLGDLFGAGPLRWLLGPLISWNFPNQSAARARIAGAEADSRGALAEFDGKVLTALEETETAISAYARELDRRTSLQAARDGAATAVRITRARQREGQIDTLTVLDAERTFADTETDLALSDARIAQAQVGLFRALGGGWQTKVVGDLAMATYPALSQ</sequence>
<keyword evidence="2" id="KW-0732">Signal</keyword>
<comment type="similarity">
    <text evidence="1 2">Belongs to the outer membrane factor (OMF) (TC 1.B.17) family.</text>
</comment>
<keyword evidence="2" id="KW-0449">Lipoprotein</keyword>
<feature type="chain" id="PRO_5044988139" evidence="2">
    <location>
        <begin position="19"/>
        <end position="483"/>
    </location>
</feature>
<evidence type="ECO:0000256" key="1">
    <source>
        <dbReference type="ARBA" id="ARBA00007613"/>
    </source>
</evidence>
<accession>A0ABY7TF70</accession>
<name>A0ABY7TF70_9SPHN</name>
<dbReference type="InterPro" id="IPR010131">
    <property type="entry name" value="MdtP/NodT-like"/>
</dbReference>
<dbReference type="SUPFAM" id="SSF56954">
    <property type="entry name" value="Outer membrane efflux proteins (OEP)"/>
    <property type="match status" value="1"/>
</dbReference>
<keyword evidence="2" id="KW-0564">Palmitate</keyword>
<evidence type="ECO:0000256" key="2">
    <source>
        <dbReference type="RuleBase" id="RU362097"/>
    </source>
</evidence>
<dbReference type="NCBIfam" id="TIGR01845">
    <property type="entry name" value="outer_NodT"/>
    <property type="match status" value="1"/>
</dbReference>
<dbReference type="Gene3D" id="2.20.200.10">
    <property type="entry name" value="Outer membrane efflux proteins (OEP)"/>
    <property type="match status" value="1"/>
</dbReference>
<feature type="signal peptide" evidence="2">
    <location>
        <begin position="1"/>
        <end position="18"/>
    </location>
</feature>